<dbReference type="STRING" id="445709.ABW99_07085"/>
<keyword evidence="15" id="KW-0175">Coiled coil</keyword>
<gene>
    <name evidence="13" type="primary">atpF</name>
    <name evidence="16" type="ORF">ABW99_07085</name>
</gene>
<evidence type="ECO:0000256" key="5">
    <source>
        <dbReference type="ARBA" id="ARBA00022781"/>
    </source>
</evidence>
<keyword evidence="4 13" id="KW-0812">Transmembrane</keyword>
<dbReference type="PANTHER" id="PTHR33445">
    <property type="entry name" value="ATP SYNTHASE SUBUNIT B', CHLOROPLASTIC"/>
    <property type="match status" value="1"/>
</dbReference>
<dbReference type="RefSeq" id="WP_047213834.1">
    <property type="nucleotide sequence ID" value="NZ_CP011568.3"/>
</dbReference>
<evidence type="ECO:0000256" key="13">
    <source>
        <dbReference type="HAMAP-Rule" id="MF_01398"/>
    </source>
</evidence>
<evidence type="ECO:0000256" key="15">
    <source>
        <dbReference type="SAM" id="Coils"/>
    </source>
</evidence>
<comment type="similarity">
    <text evidence="1 13 14">Belongs to the ATPase B chain family.</text>
</comment>
<dbReference type="GO" id="GO:0005886">
    <property type="term" value="C:plasma membrane"/>
    <property type="evidence" value="ECO:0007669"/>
    <property type="project" value="UniProtKB-SubCell"/>
</dbReference>
<keyword evidence="7 13" id="KW-0406">Ion transport</keyword>
<comment type="function">
    <text evidence="10 13">F(1)F(0) ATP synthase produces ATP from ADP in the presence of a proton or sodium gradient. F-type ATPases consist of two structural domains, F(1) containing the extramembraneous catalytic core and F(0) containing the membrane proton channel, linked together by a central stalk and a peripheral stalk. During catalysis, ATP synthesis in the catalytic domain of F(1) is coupled via a rotary mechanism of the central stalk subunits to proton translocation.</text>
</comment>
<accession>A0A0G3EPS7</accession>
<evidence type="ECO:0000256" key="10">
    <source>
        <dbReference type="ARBA" id="ARBA00025198"/>
    </source>
</evidence>
<evidence type="ECO:0000256" key="3">
    <source>
        <dbReference type="ARBA" id="ARBA00022547"/>
    </source>
</evidence>
<dbReference type="OrthoDB" id="466272at2"/>
<evidence type="ECO:0000256" key="14">
    <source>
        <dbReference type="RuleBase" id="RU003848"/>
    </source>
</evidence>
<dbReference type="KEGG" id="ptx:ABW99_07085"/>
<dbReference type="HAMAP" id="MF_01398">
    <property type="entry name" value="ATP_synth_b_bprime"/>
    <property type="match status" value="1"/>
</dbReference>
<sequence>MHIDWWTLGLQAVNALVLVWLLAHFLFTPIVKIVGERQQAAAALLADAEAARRAALDARQQAEADAARVAQQRGKALDEAAAEAGALKTSLIAAAHAEAERLRAAANAEIAAARRDAAQADARRASLFALEVAARLLERLPPEARVAGFIDGLAAELAKLPGDLRASLGHAGAPLRLVAARALSTVEQDDCQRAISKALGHEAVLSLGVDPAVLAGLELEAPHAIVRNSLRTDLSLLQAELLGREVSHD</sequence>
<name>A0A0G3EPS7_9BURK</name>
<comment type="function">
    <text evidence="11">Component of the F(0) channel, it forms part of the peripheral stalk, linking F(1) to F(0). The b'-subunit is a diverged and duplicated form of b found in plants and photosynthetic bacteria.</text>
</comment>
<dbReference type="InterPro" id="IPR002146">
    <property type="entry name" value="ATP_synth_b/b'su_bac/chlpt"/>
</dbReference>
<keyword evidence="6 13" id="KW-1133">Transmembrane helix</keyword>
<organism evidence="16 17">
    <name type="scientific">Pandoraea thiooxydans</name>
    <dbReference type="NCBI Taxonomy" id="445709"/>
    <lineage>
        <taxon>Bacteria</taxon>
        <taxon>Pseudomonadati</taxon>
        <taxon>Pseudomonadota</taxon>
        <taxon>Betaproteobacteria</taxon>
        <taxon>Burkholderiales</taxon>
        <taxon>Burkholderiaceae</taxon>
        <taxon>Pandoraea</taxon>
    </lineage>
</organism>
<dbReference type="EMBL" id="CP011568">
    <property type="protein sequence ID" value="AKJ68014.1"/>
    <property type="molecule type" value="Genomic_DNA"/>
</dbReference>
<evidence type="ECO:0000256" key="6">
    <source>
        <dbReference type="ARBA" id="ARBA00022989"/>
    </source>
</evidence>
<feature type="transmembrane region" description="Helical" evidence="13">
    <location>
        <begin position="6"/>
        <end position="27"/>
    </location>
</feature>
<dbReference type="GO" id="GO:0012505">
    <property type="term" value="C:endomembrane system"/>
    <property type="evidence" value="ECO:0007669"/>
    <property type="project" value="UniProtKB-SubCell"/>
</dbReference>
<protein>
    <recommendedName>
        <fullName evidence="13">ATP synthase subunit b</fullName>
    </recommendedName>
    <alternativeName>
        <fullName evidence="13">ATP synthase F(0) sector subunit b</fullName>
    </alternativeName>
    <alternativeName>
        <fullName evidence="13">ATPase subunit I</fullName>
    </alternativeName>
    <alternativeName>
        <fullName evidence="13">F-type ATPase subunit b</fullName>
        <shortName evidence="13">F-ATPase subunit b</shortName>
    </alternativeName>
</protein>
<dbReference type="PATRIC" id="fig|445709.3.peg.1515"/>
<comment type="subcellular location">
    <subcellularLocation>
        <location evidence="13">Cell membrane</location>
        <topology evidence="13">Single-pass membrane protein</topology>
    </subcellularLocation>
    <subcellularLocation>
        <location evidence="12">Endomembrane system</location>
        <topology evidence="12">Single-pass membrane protein</topology>
    </subcellularLocation>
</comment>
<feature type="coiled-coil region" evidence="15">
    <location>
        <begin position="96"/>
        <end position="123"/>
    </location>
</feature>
<proteinExistence type="inferred from homology"/>
<evidence type="ECO:0000256" key="4">
    <source>
        <dbReference type="ARBA" id="ARBA00022692"/>
    </source>
</evidence>
<keyword evidence="2 13" id="KW-0813">Transport</keyword>
<dbReference type="GO" id="GO:0045259">
    <property type="term" value="C:proton-transporting ATP synthase complex"/>
    <property type="evidence" value="ECO:0007669"/>
    <property type="project" value="UniProtKB-KW"/>
</dbReference>
<reference evidence="17" key="1">
    <citation type="submission" date="2015-06" db="EMBL/GenBank/DDBJ databases">
        <authorList>
            <person name="Lim Y.L."/>
            <person name="Ee R."/>
            <person name="Yong D."/>
            <person name="How K.Y."/>
            <person name="Yin W.F."/>
            <person name="Chan K.G."/>
        </authorList>
    </citation>
    <scope>NUCLEOTIDE SEQUENCE [LARGE SCALE GENOMIC DNA]</scope>
    <source>
        <strain evidence="17">DSM 25325</strain>
    </source>
</reference>
<dbReference type="PANTHER" id="PTHR33445:SF2">
    <property type="entry name" value="ATP SYNTHASE SUBUNIT B', CHLOROPLASTIC"/>
    <property type="match status" value="1"/>
</dbReference>
<evidence type="ECO:0000313" key="16">
    <source>
        <dbReference type="EMBL" id="AKJ68014.1"/>
    </source>
</evidence>
<dbReference type="Pfam" id="PF00430">
    <property type="entry name" value="ATP-synt_B"/>
    <property type="match status" value="1"/>
</dbReference>
<dbReference type="AlphaFoldDB" id="A0A0G3EPS7"/>
<keyword evidence="9 13" id="KW-0066">ATP synthesis</keyword>
<keyword evidence="17" id="KW-1185">Reference proteome</keyword>
<keyword evidence="13" id="KW-1003">Cell membrane</keyword>
<keyword evidence="5 13" id="KW-0375">Hydrogen ion transport</keyword>
<evidence type="ECO:0000256" key="1">
    <source>
        <dbReference type="ARBA" id="ARBA00005513"/>
    </source>
</evidence>
<evidence type="ECO:0000256" key="12">
    <source>
        <dbReference type="ARBA" id="ARBA00037847"/>
    </source>
</evidence>
<evidence type="ECO:0000256" key="8">
    <source>
        <dbReference type="ARBA" id="ARBA00023136"/>
    </source>
</evidence>
<evidence type="ECO:0000256" key="9">
    <source>
        <dbReference type="ARBA" id="ARBA00023310"/>
    </source>
</evidence>
<evidence type="ECO:0000256" key="7">
    <source>
        <dbReference type="ARBA" id="ARBA00023065"/>
    </source>
</evidence>
<dbReference type="GO" id="GO:0046933">
    <property type="term" value="F:proton-transporting ATP synthase activity, rotational mechanism"/>
    <property type="evidence" value="ECO:0007669"/>
    <property type="project" value="UniProtKB-UniRule"/>
</dbReference>
<evidence type="ECO:0000256" key="2">
    <source>
        <dbReference type="ARBA" id="ARBA00022448"/>
    </source>
</evidence>
<dbReference type="InterPro" id="IPR050059">
    <property type="entry name" value="ATP_synthase_B_chain"/>
</dbReference>
<comment type="subunit">
    <text evidence="13">F-type ATPases have 2 components, F(1) - the catalytic core - and F(0) - the membrane proton channel. F(1) has five subunits: alpha(3), beta(3), gamma(1), delta(1), epsilon(1). F(0) has three main subunits: a(1), b(2) and c(10-14). The alpha and beta chains form an alternating ring which encloses part of the gamma chain. F(1) is attached to F(0) by a central stalk formed by the gamma and epsilon chains, while a peripheral stalk is formed by the delta and b chains.</text>
</comment>
<keyword evidence="8 13" id="KW-0472">Membrane</keyword>
<evidence type="ECO:0000256" key="11">
    <source>
        <dbReference type="ARBA" id="ARBA00025614"/>
    </source>
</evidence>
<evidence type="ECO:0000313" key="17">
    <source>
        <dbReference type="Proteomes" id="UP000036700"/>
    </source>
</evidence>
<keyword evidence="3 13" id="KW-0138">CF(0)</keyword>
<dbReference type="GO" id="GO:0046961">
    <property type="term" value="F:proton-transporting ATPase activity, rotational mechanism"/>
    <property type="evidence" value="ECO:0007669"/>
    <property type="project" value="TreeGrafter"/>
</dbReference>
<dbReference type="Proteomes" id="UP000036700">
    <property type="component" value="Chromosome"/>
</dbReference>